<gene>
    <name evidence="2" type="primary">LOC107011616</name>
</gene>
<protein>
    <submittedName>
        <fullName evidence="2">Uncharacterized protein LOC107011616</fullName>
    </submittedName>
</protein>
<sequence length="106" mass="12524">MAIPLLKKKVIKGRVKQFKRHQSDRRITVKLQLIWDGGRTILVQMAPSFIVQTLEDSCVDKYLSMQHELCLNITERSTFTSNQHQFQYARQRFCIINQILFTPRNS</sequence>
<proteinExistence type="predicted"/>
<dbReference type="GeneID" id="107011616"/>
<evidence type="ECO:0000313" key="2">
    <source>
        <dbReference type="RefSeq" id="XP_015066684.1"/>
    </source>
</evidence>
<organism evidence="1 2">
    <name type="scientific">Solanum pennellii</name>
    <name type="common">Tomato</name>
    <name type="synonym">Lycopersicon pennellii</name>
    <dbReference type="NCBI Taxonomy" id="28526"/>
    <lineage>
        <taxon>Eukaryota</taxon>
        <taxon>Viridiplantae</taxon>
        <taxon>Streptophyta</taxon>
        <taxon>Embryophyta</taxon>
        <taxon>Tracheophyta</taxon>
        <taxon>Spermatophyta</taxon>
        <taxon>Magnoliopsida</taxon>
        <taxon>eudicotyledons</taxon>
        <taxon>Gunneridae</taxon>
        <taxon>Pentapetalae</taxon>
        <taxon>asterids</taxon>
        <taxon>lamiids</taxon>
        <taxon>Solanales</taxon>
        <taxon>Solanaceae</taxon>
        <taxon>Solanoideae</taxon>
        <taxon>Solaneae</taxon>
        <taxon>Solanum</taxon>
        <taxon>Solanum subgen. Lycopersicon</taxon>
    </lineage>
</organism>
<reference evidence="1" key="1">
    <citation type="journal article" date="2014" name="Nat. Genet.">
        <title>The genome of the stress-tolerant wild tomato species Solanum pennellii.</title>
        <authorList>
            <person name="Bolger A."/>
            <person name="Scossa F."/>
            <person name="Bolger M.E."/>
            <person name="Lanz C."/>
            <person name="Maumus F."/>
            <person name="Tohge T."/>
            <person name="Quesneville H."/>
            <person name="Alseekh S."/>
            <person name="Sorensen I."/>
            <person name="Lichtenstein G."/>
            <person name="Fich E.A."/>
            <person name="Conte M."/>
            <person name="Keller H."/>
            <person name="Schneeberger K."/>
            <person name="Schwacke R."/>
            <person name="Ofner I."/>
            <person name="Vrebalov J."/>
            <person name="Xu Y."/>
            <person name="Osorio S."/>
            <person name="Aflitos S.A."/>
            <person name="Schijlen E."/>
            <person name="Jimenez-Gomez J.M."/>
            <person name="Ryngajllo M."/>
            <person name="Kimura S."/>
            <person name="Kumar R."/>
            <person name="Koenig D."/>
            <person name="Headland L.R."/>
            <person name="Maloof J.N."/>
            <person name="Sinha N."/>
            <person name="van Ham R.C."/>
            <person name="Lankhorst R.K."/>
            <person name="Mao L."/>
            <person name="Vogel A."/>
            <person name="Arsova B."/>
            <person name="Panstruga R."/>
            <person name="Fei Z."/>
            <person name="Rose J.K."/>
            <person name="Zamir D."/>
            <person name="Carrari F."/>
            <person name="Giovannoni J.J."/>
            <person name="Weigel D."/>
            <person name="Usadel B."/>
            <person name="Fernie A.R."/>
        </authorList>
    </citation>
    <scope>NUCLEOTIDE SEQUENCE [LARGE SCALE GENOMIC DNA]</scope>
    <source>
        <strain evidence="1">cv. LA0716</strain>
    </source>
</reference>
<dbReference type="RefSeq" id="XP_015066684.1">
    <property type="nucleotide sequence ID" value="XM_015211198.2"/>
</dbReference>
<dbReference type="Proteomes" id="UP000694930">
    <property type="component" value="Chromosome 2"/>
</dbReference>
<reference evidence="2" key="2">
    <citation type="submission" date="2025-08" db="UniProtKB">
        <authorList>
            <consortium name="RefSeq"/>
        </authorList>
    </citation>
    <scope>IDENTIFICATION</scope>
</reference>
<accession>A0ABM1G6K2</accession>
<name>A0ABM1G6K2_SOLPN</name>
<keyword evidence="1" id="KW-1185">Reference proteome</keyword>
<evidence type="ECO:0000313" key="1">
    <source>
        <dbReference type="Proteomes" id="UP000694930"/>
    </source>
</evidence>